<protein>
    <submittedName>
        <fullName evidence="1">Uncharacterized protein</fullName>
    </submittedName>
</protein>
<reference evidence="1" key="1">
    <citation type="submission" date="2023-04" db="EMBL/GenBank/DDBJ databases">
        <title>Draft Genome sequencing of Naganishia species isolated from polar environments using Oxford Nanopore Technology.</title>
        <authorList>
            <person name="Leo P."/>
            <person name="Venkateswaran K."/>
        </authorList>
    </citation>
    <scope>NUCLEOTIDE SEQUENCE</scope>
    <source>
        <strain evidence="1">MNA-CCFEE 5261</strain>
    </source>
</reference>
<evidence type="ECO:0000313" key="1">
    <source>
        <dbReference type="EMBL" id="KAJ9104759.1"/>
    </source>
</evidence>
<evidence type="ECO:0000313" key="2">
    <source>
        <dbReference type="Proteomes" id="UP001241377"/>
    </source>
</evidence>
<gene>
    <name evidence="1" type="ORF">QFC19_003900</name>
</gene>
<keyword evidence="2" id="KW-1185">Reference proteome</keyword>
<accession>A0ACC2W0J7</accession>
<comment type="caution">
    <text evidence="1">The sequence shown here is derived from an EMBL/GenBank/DDBJ whole genome shotgun (WGS) entry which is preliminary data.</text>
</comment>
<sequence>MPRGRLQAVQTAARGASTSAPSARTASGSEQPHANHHSFPPATPPALVSPLVAQLRRDYRWASISQFMFTFGHAIGVENDDWDIESLEQDLDSPAQDEVVPALIVKLLYLLTYDRKIDIDNFETKLRTQYVLRDPRRNPFGKDQELSRRWNELGLSEKVQALYNCCEWQWQEPTRFRALLNSEDETLEWRIEPCGWDKSGNTYWLFDDNRLWVQHTPPTPPKPIKPIKEATVKKLSKTKTKPARGKRQAKRNLAEEDDSDEQVAPNRHAISRSNVTSNGFTRAAEVAEEDEVLQEGRSLRKRARTSAAGLTTTRSGRISRKTGQSGEASSPIAKRAKVSHIADGASPAPSGGRSTRASRRSGIVGDQWEPIPDEWLQTDPATAVKAVKGRRGKKPLRQPVMNDEDDSELSELSDVSMNPPSTDKMEESDSDLTSVSSSTLSEPEDWPGMEVAPEAASTGHDPMELGDNIGQPEEQVSHIVNSTSTLDVEEPPSPFYSVMHKDQQSPIQVDEPEKEDDLTHQMHPIAPERHEDPNTQLATSVSQPAPQNAEVIPISAPSDAKVEPKAEVAESIPSDLHMNTDESLDQGMGLQSSGDSPKTVPVQIQPASIPNAHDHTDHIVEGSSLTDPAAPKTAEEGNLSESKTVLQELAAEIEEAQEEEEGMDPKDEVRVIIRKAREPDFKEWELVCASRYEWEIFPKQFEQSKSPDEKAFYRHLVNNILPGVRIAYREKEIRKAKEDAIRNRKRSSRLVVKELERDAQRKAEESARLLEARMQRVRDEEARVQAEEADRISKEKEREDRLREREDRIREREERIRYRELEDSLAKERAERDRETRVQRRELGVSGSVSSRQGSRQPSETPSKARRGRKSQTHASSERWEVACEVCHRQGWNIDEDRPIVSCERCERWQHIDCHDRFDKKHGRPIRQWANIHFYCSECSRKIADERSFKQDSSTALAEGPASLGESRIPFTHLATKAQPAYNNTLGSSPSHKSPRITIPAYAHGRSPVLTKAQPQLLSNPVPSREGLGQLAVQTPLLPMPGPSLIDVPQSESNKLSIRPVNGSANTVVLDSTPVNHEPGVGALVNQQPSSALPPLTQHLAKPLNPSQQPAFFSHLSVGQEIQNTPILMHDNKTHLGITHGPVSTGSQAVNNGEAVHPNAVAENHHVSSA</sequence>
<dbReference type="Proteomes" id="UP001241377">
    <property type="component" value="Unassembled WGS sequence"/>
</dbReference>
<name>A0ACC2W0J7_9TREE</name>
<dbReference type="EMBL" id="JASBWR010000039">
    <property type="protein sequence ID" value="KAJ9104759.1"/>
    <property type="molecule type" value="Genomic_DNA"/>
</dbReference>
<proteinExistence type="predicted"/>
<organism evidence="1 2">
    <name type="scientific">Naganishia cerealis</name>
    <dbReference type="NCBI Taxonomy" id="610337"/>
    <lineage>
        <taxon>Eukaryota</taxon>
        <taxon>Fungi</taxon>
        <taxon>Dikarya</taxon>
        <taxon>Basidiomycota</taxon>
        <taxon>Agaricomycotina</taxon>
        <taxon>Tremellomycetes</taxon>
        <taxon>Filobasidiales</taxon>
        <taxon>Filobasidiaceae</taxon>
        <taxon>Naganishia</taxon>
    </lineage>
</organism>